<evidence type="ECO:0000313" key="3">
    <source>
        <dbReference type="EMBL" id="MFC5922330.1"/>
    </source>
</evidence>
<evidence type="ECO:0000256" key="1">
    <source>
        <dbReference type="SAM" id="MobiDB-lite"/>
    </source>
</evidence>
<evidence type="ECO:0000313" key="4">
    <source>
        <dbReference type="Proteomes" id="UP001596226"/>
    </source>
</evidence>
<keyword evidence="4" id="KW-1185">Reference proteome</keyword>
<gene>
    <name evidence="3" type="ORF">ACFQGL_03100</name>
</gene>
<sequence length="211" mass="21851">MPRISPTARKALLTLHLITSLGWLGADLVLLTLGIAVQRGADPAAFYPVAALIGTVLFAPLSVLVWLIGVVSALLTPWGLLRYRWVVAKLVITTVMVGLVLFLLTPNLRHAGALGAALPARDRADLVIAPTVSTSLMIIATVLSTYKPWGRRPAAQPAAARGARTRAARGGRDRAAASAGGRAAAGDRDRAAAGGRDRAAAGGGDRAATRM</sequence>
<keyword evidence="2" id="KW-0812">Transmembrane</keyword>
<dbReference type="EMBL" id="JBHSQS010000002">
    <property type="protein sequence ID" value="MFC5922330.1"/>
    <property type="molecule type" value="Genomic_DNA"/>
</dbReference>
<feature type="transmembrane region" description="Helical" evidence="2">
    <location>
        <begin position="49"/>
        <end position="75"/>
    </location>
</feature>
<organism evidence="3 4">
    <name type="scientific">Micromonospora vulcania</name>
    <dbReference type="NCBI Taxonomy" id="1441873"/>
    <lineage>
        <taxon>Bacteria</taxon>
        <taxon>Bacillati</taxon>
        <taxon>Actinomycetota</taxon>
        <taxon>Actinomycetes</taxon>
        <taxon>Micromonosporales</taxon>
        <taxon>Micromonosporaceae</taxon>
        <taxon>Micromonospora</taxon>
    </lineage>
</organism>
<proteinExistence type="predicted"/>
<dbReference type="RefSeq" id="WP_377504982.1">
    <property type="nucleotide sequence ID" value="NZ_JBHSQS010000002.1"/>
</dbReference>
<dbReference type="Proteomes" id="UP001596226">
    <property type="component" value="Unassembled WGS sequence"/>
</dbReference>
<feature type="transmembrane region" description="Helical" evidence="2">
    <location>
        <begin position="87"/>
        <end position="106"/>
    </location>
</feature>
<keyword evidence="2" id="KW-0472">Membrane</keyword>
<protein>
    <recommendedName>
        <fullName evidence="5">DUF2269 domain-containing protein</fullName>
    </recommendedName>
</protein>
<feature type="compositionally biased region" description="Basic and acidic residues" evidence="1">
    <location>
        <begin position="185"/>
        <end position="199"/>
    </location>
</feature>
<evidence type="ECO:0000256" key="2">
    <source>
        <dbReference type="SAM" id="Phobius"/>
    </source>
</evidence>
<name>A0ABW1GYJ0_9ACTN</name>
<feature type="transmembrane region" description="Helical" evidence="2">
    <location>
        <begin position="12"/>
        <end position="37"/>
    </location>
</feature>
<reference evidence="4" key="1">
    <citation type="journal article" date="2019" name="Int. J. Syst. Evol. Microbiol.">
        <title>The Global Catalogue of Microorganisms (GCM) 10K type strain sequencing project: providing services to taxonomists for standard genome sequencing and annotation.</title>
        <authorList>
            <consortium name="The Broad Institute Genomics Platform"/>
            <consortium name="The Broad Institute Genome Sequencing Center for Infectious Disease"/>
            <person name="Wu L."/>
            <person name="Ma J."/>
        </authorList>
    </citation>
    <scope>NUCLEOTIDE SEQUENCE [LARGE SCALE GENOMIC DNA]</scope>
    <source>
        <strain evidence="4">CGMCC 4.7144</strain>
    </source>
</reference>
<keyword evidence="2" id="KW-1133">Transmembrane helix</keyword>
<evidence type="ECO:0008006" key="5">
    <source>
        <dbReference type="Google" id="ProtNLM"/>
    </source>
</evidence>
<accession>A0ABW1GYJ0</accession>
<feature type="region of interest" description="Disordered" evidence="1">
    <location>
        <begin position="154"/>
        <end position="211"/>
    </location>
</feature>
<feature type="transmembrane region" description="Helical" evidence="2">
    <location>
        <begin position="126"/>
        <end position="146"/>
    </location>
</feature>
<comment type="caution">
    <text evidence="3">The sequence shown here is derived from an EMBL/GenBank/DDBJ whole genome shotgun (WGS) entry which is preliminary data.</text>
</comment>